<dbReference type="PANTHER" id="PTHR42160:SF1">
    <property type="entry name" value="URACIL-DNA GLYCOSYLASE SUPERFAMILY PROTEIN"/>
    <property type="match status" value="1"/>
</dbReference>
<dbReference type="InterPro" id="IPR036895">
    <property type="entry name" value="Uracil-DNA_glycosylase-like_sf"/>
</dbReference>
<dbReference type="OrthoDB" id="9789139at2"/>
<comment type="caution">
    <text evidence="2">The sequence shown here is derived from an EMBL/GenBank/DDBJ whole genome shotgun (WGS) entry which is preliminary data.</text>
</comment>
<accession>A0A418WAU0</accession>
<dbReference type="SMART" id="SM00987">
    <property type="entry name" value="UreE_C"/>
    <property type="match status" value="1"/>
</dbReference>
<dbReference type="PANTHER" id="PTHR42160">
    <property type="entry name" value="URACIL-DNA GLYCOSYLASE SUPERFAMILY PROTEIN"/>
    <property type="match status" value="1"/>
</dbReference>
<protein>
    <submittedName>
        <fullName evidence="2">Uracil-DNA glycosylase family protein</fullName>
    </submittedName>
</protein>
<dbReference type="SMART" id="SM00986">
    <property type="entry name" value="UDG"/>
    <property type="match status" value="1"/>
</dbReference>
<evidence type="ECO:0000313" key="3">
    <source>
        <dbReference type="Proteomes" id="UP000284605"/>
    </source>
</evidence>
<dbReference type="Gene3D" id="3.40.470.10">
    <property type="entry name" value="Uracil-DNA glycosylase-like domain"/>
    <property type="match status" value="1"/>
</dbReference>
<evidence type="ECO:0000313" key="2">
    <source>
        <dbReference type="EMBL" id="RJF87142.1"/>
    </source>
</evidence>
<dbReference type="RefSeq" id="WP_119777786.1">
    <property type="nucleotide sequence ID" value="NZ_QYUK01000011.1"/>
</dbReference>
<dbReference type="InterPro" id="IPR005122">
    <property type="entry name" value="Uracil-DNA_glycosylase-like"/>
</dbReference>
<proteinExistence type="predicted"/>
<organism evidence="2 3">
    <name type="scientific">Oleomonas cavernae</name>
    <dbReference type="NCBI Taxonomy" id="2320859"/>
    <lineage>
        <taxon>Bacteria</taxon>
        <taxon>Pseudomonadati</taxon>
        <taxon>Pseudomonadota</taxon>
        <taxon>Alphaproteobacteria</taxon>
        <taxon>Acetobacterales</taxon>
        <taxon>Acetobacteraceae</taxon>
        <taxon>Oleomonas</taxon>
    </lineage>
</organism>
<name>A0A418WAU0_9PROT</name>
<dbReference type="Pfam" id="PF03167">
    <property type="entry name" value="UDG"/>
    <property type="match status" value="1"/>
</dbReference>
<gene>
    <name evidence="2" type="ORF">D3874_08975</name>
</gene>
<dbReference type="Proteomes" id="UP000284605">
    <property type="component" value="Unassembled WGS sequence"/>
</dbReference>
<feature type="domain" description="Uracil-DNA glycosylase-like" evidence="1">
    <location>
        <begin position="30"/>
        <end position="188"/>
    </location>
</feature>
<sequence length="195" mass="21667">MTAEPFDQLLARVRACRLCAAKMDHEPRPVLRGRPSARLLIAGQAPGMRVFETGIPFNDPSGDRLRQWLGIDRETFYDEGRIAILPMGFCYPGTDPRGGDRPPRPECAPAWRAGLIEGLPQIRLTLAIGAYAQAWHLGTRARASLTETVGDFRAYLPEVFPLPHPSWRNNAWLSRNPWFSTDALPALRAAVAALL</sequence>
<evidence type="ECO:0000259" key="1">
    <source>
        <dbReference type="SMART" id="SM00986"/>
    </source>
</evidence>
<dbReference type="InterPro" id="IPR047124">
    <property type="entry name" value="HI_0220.2"/>
</dbReference>
<dbReference type="CDD" id="cd10033">
    <property type="entry name" value="UDG_like"/>
    <property type="match status" value="1"/>
</dbReference>
<reference evidence="2 3" key="1">
    <citation type="submission" date="2018-09" db="EMBL/GenBank/DDBJ databases">
        <authorList>
            <person name="Zhu H."/>
        </authorList>
    </citation>
    <scope>NUCLEOTIDE SEQUENCE [LARGE SCALE GENOMIC DNA]</scope>
    <source>
        <strain evidence="2 3">K1W22B-8</strain>
    </source>
</reference>
<keyword evidence="3" id="KW-1185">Reference proteome</keyword>
<dbReference type="EMBL" id="QYUK01000011">
    <property type="protein sequence ID" value="RJF87142.1"/>
    <property type="molecule type" value="Genomic_DNA"/>
</dbReference>
<dbReference type="SUPFAM" id="SSF52141">
    <property type="entry name" value="Uracil-DNA glycosylase-like"/>
    <property type="match status" value="1"/>
</dbReference>
<dbReference type="AlphaFoldDB" id="A0A418WAU0"/>